<dbReference type="PANTHER" id="PTHR30329">
    <property type="entry name" value="STATOR ELEMENT OF FLAGELLAR MOTOR COMPLEX"/>
    <property type="match status" value="1"/>
</dbReference>
<evidence type="ECO:0000256" key="2">
    <source>
        <dbReference type="ARBA" id="ARBA00023136"/>
    </source>
</evidence>
<dbReference type="PRINTS" id="PR01023">
    <property type="entry name" value="NAFLGMOTY"/>
</dbReference>
<dbReference type="PRINTS" id="PR01021">
    <property type="entry name" value="OMPADOMAIN"/>
</dbReference>
<reference evidence="7" key="1">
    <citation type="journal article" date="2016" name="Sci. Rep.">
        <title>Triclosan Resistome from Metagenome Reveals Diverse Enoyl Acyl Carrier Protein Reductases and Selective Enrichment of Triclosan Resistance Genes.</title>
        <authorList>
            <person name="Khan R."/>
            <person name="Kong H.G."/>
            <person name="Jung Y.H."/>
            <person name="Choi J."/>
            <person name="Baek K.Y."/>
            <person name="Hwang E.C."/>
            <person name="Lee S.W."/>
        </authorList>
    </citation>
    <scope>NUCLEOTIDE SEQUENCE</scope>
</reference>
<accession>A0A1C9U579</accession>
<keyword evidence="2 4" id="KW-0472">Membrane</keyword>
<sequence length="217" mass="23906">MSVPKHNASKFLPLTSLFAFGITFSGYAIDQQCVDRHEICPDHYKQTTYSPSYQEMLKNKSSVRPVAITAAPVETVALDDDKDGVNNTLDKCPETPIGYKVDRDGCPKSVTLHINFAFASSVLPESSDKDTQILTEFLQENPASTISIIGHTDHIGMNQTNQMLSMARAKALQDKLILLGIAKERIQSSGKGENNPIATNKTNEGRAKNRRVEVLIK</sequence>
<evidence type="ECO:0000256" key="3">
    <source>
        <dbReference type="ARBA" id="ARBA00023237"/>
    </source>
</evidence>
<protein>
    <recommendedName>
        <fullName evidence="6">OmpA-like domain-containing protein</fullName>
    </recommendedName>
</protein>
<comment type="subcellular location">
    <subcellularLocation>
        <location evidence="1">Cell outer membrane</location>
    </subcellularLocation>
</comment>
<feature type="domain" description="OmpA-like" evidence="6">
    <location>
        <begin position="110"/>
        <end position="217"/>
    </location>
</feature>
<dbReference type="CDD" id="cd07185">
    <property type="entry name" value="OmpA_C-like"/>
    <property type="match status" value="1"/>
</dbReference>
<organism evidence="7">
    <name type="scientific">uncultured bacterium pBF1</name>
    <dbReference type="NCBI Taxonomy" id="1781162"/>
    <lineage>
        <taxon>Bacteria</taxon>
        <taxon>environmental samples</taxon>
    </lineage>
</organism>
<dbReference type="Gene3D" id="3.30.1330.60">
    <property type="entry name" value="OmpA-like domain"/>
    <property type="match status" value="1"/>
</dbReference>
<dbReference type="InterPro" id="IPR006665">
    <property type="entry name" value="OmpA-like"/>
</dbReference>
<feature type="compositionally biased region" description="Polar residues" evidence="5">
    <location>
        <begin position="188"/>
        <end position="202"/>
    </location>
</feature>
<dbReference type="EMBL" id="KT982367">
    <property type="protein sequence ID" value="AOR51282.1"/>
    <property type="molecule type" value="Genomic_DNA"/>
</dbReference>
<keyword evidence="3" id="KW-0998">Cell outer membrane</keyword>
<dbReference type="Pfam" id="PF00691">
    <property type="entry name" value="OmpA"/>
    <property type="match status" value="1"/>
</dbReference>
<dbReference type="PROSITE" id="PS51123">
    <property type="entry name" value="OMPA_2"/>
    <property type="match status" value="1"/>
</dbReference>
<feature type="region of interest" description="Disordered" evidence="5">
    <location>
        <begin position="188"/>
        <end position="210"/>
    </location>
</feature>
<dbReference type="SUPFAM" id="SSF103088">
    <property type="entry name" value="OmpA-like"/>
    <property type="match status" value="1"/>
</dbReference>
<dbReference type="SUPFAM" id="SSF103647">
    <property type="entry name" value="TSP type-3 repeat"/>
    <property type="match status" value="1"/>
</dbReference>
<dbReference type="GO" id="GO:0005509">
    <property type="term" value="F:calcium ion binding"/>
    <property type="evidence" value="ECO:0007669"/>
    <property type="project" value="InterPro"/>
</dbReference>
<dbReference type="AlphaFoldDB" id="A0A1C9U579"/>
<dbReference type="InterPro" id="IPR050330">
    <property type="entry name" value="Bact_OuterMem_StrucFunc"/>
</dbReference>
<evidence type="ECO:0000313" key="7">
    <source>
        <dbReference type="EMBL" id="AOR51282.1"/>
    </source>
</evidence>
<dbReference type="GO" id="GO:0009279">
    <property type="term" value="C:cell outer membrane"/>
    <property type="evidence" value="ECO:0007669"/>
    <property type="project" value="UniProtKB-SubCell"/>
</dbReference>
<evidence type="ECO:0000259" key="6">
    <source>
        <dbReference type="PROSITE" id="PS51123"/>
    </source>
</evidence>
<name>A0A1C9U579_9BACT</name>
<evidence type="ECO:0000256" key="1">
    <source>
        <dbReference type="ARBA" id="ARBA00004442"/>
    </source>
</evidence>
<proteinExistence type="predicted"/>
<dbReference type="PANTHER" id="PTHR30329:SF21">
    <property type="entry name" value="LIPOPROTEIN YIAD-RELATED"/>
    <property type="match status" value="1"/>
</dbReference>
<dbReference type="InterPro" id="IPR006664">
    <property type="entry name" value="OMP_bac"/>
</dbReference>
<evidence type="ECO:0000256" key="4">
    <source>
        <dbReference type="PROSITE-ProRule" id="PRU00473"/>
    </source>
</evidence>
<evidence type="ECO:0000256" key="5">
    <source>
        <dbReference type="SAM" id="MobiDB-lite"/>
    </source>
</evidence>
<dbReference type="InterPro" id="IPR036737">
    <property type="entry name" value="OmpA-like_sf"/>
</dbReference>
<dbReference type="InterPro" id="IPR028974">
    <property type="entry name" value="TSP_type-3_rpt"/>
</dbReference>